<dbReference type="AlphaFoldDB" id="A0A1I4LU22"/>
<dbReference type="Proteomes" id="UP000183287">
    <property type="component" value="Unassembled WGS sequence"/>
</dbReference>
<organism evidence="1 2">
    <name type="scientific">Nitrosomonas communis</name>
    <dbReference type="NCBI Taxonomy" id="44574"/>
    <lineage>
        <taxon>Bacteria</taxon>
        <taxon>Pseudomonadati</taxon>
        <taxon>Pseudomonadota</taxon>
        <taxon>Betaproteobacteria</taxon>
        <taxon>Nitrosomonadales</taxon>
        <taxon>Nitrosomonadaceae</taxon>
        <taxon>Nitrosomonas</taxon>
    </lineage>
</organism>
<dbReference type="OrthoDB" id="9180507at2"/>
<gene>
    <name evidence="1" type="ORF">SAMN05421863_100797</name>
</gene>
<protein>
    <submittedName>
        <fullName evidence="1">Uncharacterized protein</fullName>
    </submittedName>
</protein>
<dbReference type="RefSeq" id="WP_074904169.1">
    <property type="nucleotide sequence ID" value="NZ_FOUB01000007.1"/>
</dbReference>
<evidence type="ECO:0000313" key="2">
    <source>
        <dbReference type="Proteomes" id="UP000183287"/>
    </source>
</evidence>
<dbReference type="EMBL" id="FOUB01000007">
    <property type="protein sequence ID" value="SFL94532.1"/>
    <property type="molecule type" value="Genomic_DNA"/>
</dbReference>
<sequence>MSETPESYKESQPKPKGNNFATLFAKAAVKTSISTLYVRHVIDTDWKSFEIDDAYELGRAGVRQLSSRIENNRDSAPLSEEDLNAFNEADYLLLVPVISKQNGWGTMPAGAGLKELGETIKAAKKKETERQKKETERHKKMLEGIRKSIDLSYGFLGNDALEKLQVQMAGLADIRSTLSRTSTIEQGIHDANLRGITSAIETTRTNEIPRIPSLHRPDETPLGRASLESAKNSREVAQKMDDLVVVVAGINQTLVQDVLPAWFKQIEEDQRSAKHTFDQAAKGLRWTKWAVIASVIVTILATWVQVEVARDIDNTEQQKQSEAILREQLAAQQKLIEQQIQDAVAMRETISVIKTPAEIVVPKK</sequence>
<keyword evidence="2" id="KW-1185">Reference proteome</keyword>
<evidence type="ECO:0000313" key="1">
    <source>
        <dbReference type="EMBL" id="SFL94532.1"/>
    </source>
</evidence>
<proteinExistence type="predicted"/>
<reference evidence="2" key="1">
    <citation type="submission" date="2016-10" db="EMBL/GenBank/DDBJ databases">
        <authorList>
            <person name="Varghese N."/>
            <person name="Submissions S."/>
        </authorList>
    </citation>
    <scope>NUCLEOTIDE SEQUENCE [LARGE SCALE GENOMIC DNA]</scope>
    <source>
        <strain evidence="2">Nm44</strain>
    </source>
</reference>
<name>A0A1I4LU22_9PROT</name>
<accession>A0A1I4LU22</accession>